<dbReference type="InterPro" id="IPR000524">
    <property type="entry name" value="Tscrpt_reg_HTH_GntR"/>
</dbReference>
<dbReference type="Proteomes" id="UP000034832">
    <property type="component" value="Unassembled WGS sequence"/>
</dbReference>
<gene>
    <name evidence="6" type="ORF">YH63_011905</name>
</gene>
<evidence type="ECO:0000313" key="6">
    <source>
        <dbReference type="EMBL" id="TKT72063.1"/>
    </source>
</evidence>
<dbReference type="InterPro" id="IPR050679">
    <property type="entry name" value="Bact_HTH_transcr_reg"/>
</dbReference>
<evidence type="ECO:0000256" key="4">
    <source>
        <dbReference type="SAM" id="MobiDB-lite"/>
    </source>
</evidence>
<dbReference type="PANTHER" id="PTHR44846">
    <property type="entry name" value="MANNOSYL-D-GLYCERATE TRANSPORT/METABOLISM SYSTEM REPRESSOR MNGR-RELATED"/>
    <property type="match status" value="1"/>
</dbReference>
<accession>A0A4V6BF65</accession>
<dbReference type="PANTHER" id="PTHR44846:SF1">
    <property type="entry name" value="MANNOSYL-D-GLYCERATE TRANSPORT_METABOLISM SYSTEM REPRESSOR MNGR-RELATED"/>
    <property type="match status" value="1"/>
</dbReference>
<evidence type="ECO:0000256" key="3">
    <source>
        <dbReference type="ARBA" id="ARBA00023163"/>
    </source>
</evidence>
<dbReference type="InterPro" id="IPR011663">
    <property type="entry name" value="UTRA"/>
</dbReference>
<dbReference type="Gene3D" id="3.40.1410.10">
    <property type="entry name" value="Chorismate lyase-like"/>
    <property type="match status" value="1"/>
</dbReference>
<protein>
    <submittedName>
        <fullName evidence="6">GntR family transcriptional regulator</fullName>
    </submittedName>
</protein>
<dbReference type="InterPro" id="IPR036390">
    <property type="entry name" value="WH_DNA-bd_sf"/>
</dbReference>
<dbReference type="CDD" id="cd07377">
    <property type="entry name" value="WHTH_GntR"/>
    <property type="match status" value="1"/>
</dbReference>
<keyword evidence="1" id="KW-0805">Transcription regulation</keyword>
<keyword evidence="7" id="KW-1185">Reference proteome</keyword>
<dbReference type="PROSITE" id="PS50949">
    <property type="entry name" value="HTH_GNTR"/>
    <property type="match status" value="1"/>
</dbReference>
<evidence type="ECO:0000313" key="7">
    <source>
        <dbReference type="Proteomes" id="UP000034832"/>
    </source>
</evidence>
<evidence type="ECO:0000259" key="5">
    <source>
        <dbReference type="PROSITE" id="PS50949"/>
    </source>
</evidence>
<dbReference type="InterPro" id="IPR036388">
    <property type="entry name" value="WH-like_DNA-bd_sf"/>
</dbReference>
<feature type="region of interest" description="Disordered" evidence="4">
    <location>
        <begin position="249"/>
        <end position="270"/>
    </location>
</feature>
<feature type="domain" description="HTH gntR-type" evidence="5">
    <location>
        <begin position="13"/>
        <end position="81"/>
    </location>
</feature>
<keyword evidence="3" id="KW-0804">Transcription</keyword>
<dbReference type="OrthoDB" id="9794015at2"/>
<keyword evidence="2" id="KW-0238">DNA-binding</keyword>
<dbReference type="SMART" id="SM00345">
    <property type="entry name" value="HTH_GNTR"/>
    <property type="match status" value="1"/>
</dbReference>
<dbReference type="GO" id="GO:0003700">
    <property type="term" value="F:DNA-binding transcription factor activity"/>
    <property type="evidence" value="ECO:0007669"/>
    <property type="project" value="InterPro"/>
</dbReference>
<comment type="caution">
    <text evidence="6">The sequence shown here is derived from an EMBL/GenBank/DDBJ whole genome shotgun (WGS) entry which is preliminary data.</text>
</comment>
<dbReference type="Pfam" id="PF00392">
    <property type="entry name" value="GntR"/>
    <property type="match status" value="1"/>
</dbReference>
<dbReference type="STRING" id="211460.YH63_07095"/>
<dbReference type="AlphaFoldDB" id="A0A4V6BF65"/>
<evidence type="ECO:0000256" key="1">
    <source>
        <dbReference type="ARBA" id="ARBA00023015"/>
    </source>
</evidence>
<reference evidence="6" key="1">
    <citation type="submission" date="2019-04" db="EMBL/GenBank/DDBJ databases">
        <title>Whole genome sequencing of cave bacteria.</title>
        <authorList>
            <person name="Gan H.M."/>
            <person name="Barton H."/>
            <person name="Savka M.A."/>
        </authorList>
    </citation>
    <scope>NUCLEOTIDE SEQUENCE [LARGE SCALE GENOMIC DNA]</scope>
    <source>
        <strain evidence="6">LC387</strain>
    </source>
</reference>
<dbReference type="SMART" id="SM00866">
    <property type="entry name" value="UTRA"/>
    <property type="match status" value="1"/>
</dbReference>
<dbReference type="SUPFAM" id="SSF64288">
    <property type="entry name" value="Chorismate lyase-like"/>
    <property type="match status" value="1"/>
</dbReference>
<sequence>MSRLLKAYDRSRVPLYIQVASVLRTRIQSGQWSAGEKISTLEELEREFEVARVTVRQAVDILREEGLLQARQGLGTFVSKKTQDRHWVKLATSWNTLIESLKDNVPRRLAIDEGVAPPVLGDSDGDLASSYVKLRSVQYRNEDPYSVVNLLLAREVFDLSPVRFKNAAALVTIDAMDEITLSEAHQTLTIGSADPEIADLLKISIGAPTVEAHCVVIDDGGIAIYVGDIIYRSESIKLQMDLLGTKPQRDKKARNAHKAVDLARRKSGKA</sequence>
<dbReference type="GO" id="GO:0045892">
    <property type="term" value="P:negative regulation of DNA-templated transcription"/>
    <property type="evidence" value="ECO:0007669"/>
    <property type="project" value="TreeGrafter"/>
</dbReference>
<evidence type="ECO:0000256" key="2">
    <source>
        <dbReference type="ARBA" id="ARBA00023125"/>
    </source>
</evidence>
<name>A0A4V6BF65_9BRAD</name>
<dbReference type="EMBL" id="LBIA02000001">
    <property type="protein sequence ID" value="TKT72063.1"/>
    <property type="molecule type" value="Genomic_DNA"/>
</dbReference>
<dbReference type="Gene3D" id="1.10.10.10">
    <property type="entry name" value="Winged helix-like DNA-binding domain superfamily/Winged helix DNA-binding domain"/>
    <property type="match status" value="1"/>
</dbReference>
<dbReference type="SUPFAM" id="SSF46785">
    <property type="entry name" value="Winged helix' DNA-binding domain"/>
    <property type="match status" value="1"/>
</dbReference>
<proteinExistence type="predicted"/>
<dbReference type="GO" id="GO:0003677">
    <property type="term" value="F:DNA binding"/>
    <property type="evidence" value="ECO:0007669"/>
    <property type="project" value="UniProtKB-KW"/>
</dbReference>
<organism evidence="6 7">
    <name type="scientific">Afipia massiliensis</name>
    <dbReference type="NCBI Taxonomy" id="211460"/>
    <lineage>
        <taxon>Bacteria</taxon>
        <taxon>Pseudomonadati</taxon>
        <taxon>Pseudomonadota</taxon>
        <taxon>Alphaproteobacteria</taxon>
        <taxon>Hyphomicrobiales</taxon>
        <taxon>Nitrobacteraceae</taxon>
        <taxon>Afipia</taxon>
    </lineage>
</organism>
<dbReference type="InterPro" id="IPR028978">
    <property type="entry name" value="Chorismate_lyase_/UTRA_dom_sf"/>
</dbReference>
<dbReference type="Pfam" id="PF07702">
    <property type="entry name" value="UTRA"/>
    <property type="match status" value="1"/>
</dbReference>